<dbReference type="EMBL" id="MU006315">
    <property type="protein sequence ID" value="KAF2848794.1"/>
    <property type="molecule type" value="Genomic_DNA"/>
</dbReference>
<dbReference type="InterPro" id="IPR036236">
    <property type="entry name" value="Znf_C2H2_sf"/>
</dbReference>
<evidence type="ECO:0000256" key="4">
    <source>
        <dbReference type="ARBA" id="ARBA00022771"/>
    </source>
</evidence>
<keyword evidence="2" id="KW-0479">Metal-binding</keyword>
<dbReference type="Pfam" id="PF00096">
    <property type="entry name" value="zf-C2H2"/>
    <property type="match status" value="1"/>
</dbReference>
<accession>A0A6A7B122</accession>
<keyword evidence="5" id="KW-0862">Zinc</keyword>
<keyword evidence="7" id="KW-0238">DNA-binding</keyword>
<dbReference type="OrthoDB" id="21416at2759"/>
<evidence type="ECO:0000256" key="10">
    <source>
        <dbReference type="PROSITE-ProRule" id="PRU00042"/>
    </source>
</evidence>
<evidence type="ECO:0000256" key="1">
    <source>
        <dbReference type="ARBA" id="ARBA00004123"/>
    </source>
</evidence>
<evidence type="ECO:0000256" key="5">
    <source>
        <dbReference type="ARBA" id="ARBA00022833"/>
    </source>
</evidence>
<dbReference type="PROSITE" id="PS50157">
    <property type="entry name" value="ZINC_FINGER_C2H2_2"/>
    <property type="match status" value="2"/>
</dbReference>
<dbReference type="Proteomes" id="UP000799423">
    <property type="component" value="Unassembled WGS sequence"/>
</dbReference>
<keyword evidence="8" id="KW-0804">Transcription</keyword>
<keyword evidence="6" id="KW-0805">Transcription regulation</keyword>
<feature type="domain" description="C2H2-type" evidence="11">
    <location>
        <begin position="754"/>
        <end position="781"/>
    </location>
</feature>
<dbReference type="Pfam" id="PF24809">
    <property type="entry name" value="DUF7708"/>
    <property type="match status" value="1"/>
</dbReference>
<dbReference type="InterPro" id="IPR056884">
    <property type="entry name" value="NPHP3-like_N"/>
</dbReference>
<sequence>MATQAQAQITAFHLALANFTAKLDVEDKKRFAVTTLDDLHVAIEEIQQKQNSEKNLRAMSRLERFLEGMKEYDKVVSVFLNTTPILAYIWGPMKLMLQRIGERFPLLAQYEDYVRNQPRMLQLLTLILEDILNFHWRALKYFRTRMWRKIFRALWKSFDADFSAILRNLREHMTLIESQATLAQFNEVCQTREVTNRILESQKTSDTLRRREEVYRWLSAANCEADQETYTRIRQDYQGTTKWLAQKNRFRSWFDPQFCSTHLLWLNGIPGAASSIIEEARSLATVQVAFFYCRYLDPDRSTFLDAGIPDFLYDKACTSGLPSLSTESTAKELVDISIKRFPKLYLVIDGIDECERDERKQIVEFFEKIWESLPQNDVDSLRCLFVSQDDNIARNDFKNMSSLKMTESDTKGDISTYAAVRSLEIKTKHNLSDDRQRWIQAEITAKAEAQCAVSIDVADQSVDWDHKHITVEPKDLCGSLVELHNDGAVNIVHKSAKEYLVDKKVVDKGSGETSLALLCIGYLSFEGFDHNDDVDFAEFVPSGYYGFLDYAYAYWSYHLDACLRTRPSKDVVREISEAASVLIDMQWVDPPTRTKVAPSLLKRWSILEDNGNLDKLILAGYLAQRQLRVFTMQSSNDQALRLHETVAEIRMEIERVSIGPGTMPKFQLMYGTAIFKCSQVSCARFYNGFVSKQLRDEHVTKHERSFFCSFSGCAMTLLGFSTLKELYKHETDYHGTLSFDELDEPEYPELPTSFDCNQCGAKFTRKHNLKIHMRTHNAPNKKSFICSQCGKPFARLGDRTRHETITHSDAASFACGGLLKTGTPWGCNREFARRDDLKRHWKSCKNASLNQRLPVCIAAIR</sequence>
<evidence type="ECO:0000256" key="2">
    <source>
        <dbReference type="ARBA" id="ARBA00022723"/>
    </source>
</evidence>
<dbReference type="InterPro" id="IPR056125">
    <property type="entry name" value="DUF7708"/>
</dbReference>
<protein>
    <recommendedName>
        <fullName evidence="11">C2H2-type domain-containing protein</fullName>
    </recommendedName>
</protein>
<dbReference type="PROSITE" id="PS00028">
    <property type="entry name" value="ZINC_FINGER_C2H2_1"/>
    <property type="match status" value="2"/>
</dbReference>
<dbReference type="PANTHER" id="PTHR10039:SF14">
    <property type="entry name" value="NACHT DOMAIN-CONTAINING PROTEIN"/>
    <property type="match status" value="1"/>
</dbReference>
<evidence type="ECO:0000313" key="13">
    <source>
        <dbReference type="Proteomes" id="UP000799423"/>
    </source>
</evidence>
<dbReference type="SUPFAM" id="SSF57667">
    <property type="entry name" value="beta-beta-alpha zinc fingers"/>
    <property type="match status" value="1"/>
</dbReference>
<keyword evidence="13" id="KW-1185">Reference proteome</keyword>
<evidence type="ECO:0000256" key="3">
    <source>
        <dbReference type="ARBA" id="ARBA00022737"/>
    </source>
</evidence>
<evidence type="ECO:0000256" key="6">
    <source>
        <dbReference type="ARBA" id="ARBA00023015"/>
    </source>
</evidence>
<dbReference type="GO" id="GO:0005634">
    <property type="term" value="C:nucleus"/>
    <property type="evidence" value="ECO:0007669"/>
    <property type="project" value="UniProtKB-SubCell"/>
</dbReference>
<feature type="domain" description="C2H2-type" evidence="11">
    <location>
        <begin position="784"/>
        <end position="812"/>
    </location>
</feature>
<comment type="subcellular location">
    <subcellularLocation>
        <location evidence="1">Nucleus</location>
    </subcellularLocation>
</comment>
<evidence type="ECO:0000256" key="8">
    <source>
        <dbReference type="ARBA" id="ARBA00023163"/>
    </source>
</evidence>
<dbReference type="InterPro" id="IPR013087">
    <property type="entry name" value="Znf_C2H2_type"/>
</dbReference>
<name>A0A6A7B122_9PLEO</name>
<proteinExistence type="predicted"/>
<evidence type="ECO:0000259" key="11">
    <source>
        <dbReference type="PROSITE" id="PS50157"/>
    </source>
</evidence>
<keyword evidence="4 10" id="KW-0863">Zinc-finger</keyword>
<dbReference type="GO" id="GO:0003677">
    <property type="term" value="F:DNA binding"/>
    <property type="evidence" value="ECO:0007669"/>
    <property type="project" value="UniProtKB-KW"/>
</dbReference>
<organism evidence="12 13">
    <name type="scientific">Plenodomus tracheiphilus IPT5</name>
    <dbReference type="NCBI Taxonomy" id="1408161"/>
    <lineage>
        <taxon>Eukaryota</taxon>
        <taxon>Fungi</taxon>
        <taxon>Dikarya</taxon>
        <taxon>Ascomycota</taxon>
        <taxon>Pezizomycotina</taxon>
        <taxon>Dothideomycetes</taxon>
        <taxon>Pleosporomycetidae</taxon>
        <taxon>Pleosporales</taxon>
        <taxon>Pleosporineae</taxon>
        <taxon>Leptosphaeriaceae</taxon>
        <taxon>Plenodomus</taxon>
    </lineage>
</organism>
<dbReference type="GO" id="GO:0008270">
    <property type="term" value="F:zinc ion binding"/>
    <property type="evidence" value="ECO:0007669"/>
    <property type="project" value="UniProtKB-KW"/>
</dbReference>
<dbReference type="SMART" id="SM00355">
    <property type="entry name" value="ZnF_C2H2"/>
    <property type="match status" value="4"/>
</dbReference>
<dbReference type="Pfam" id="PF24883">
    <property type="entry name" value="NPHP3_N"/>
    <property type="match status" value="1"/>
</dbReference>
<dbReference type="Gene3D" id="3.30.160.60">
    <property type="entry name" value="Classic Zinc Finger"/>
    <property type="match status" value="2"/>
</dbReference>
<gene>
    <name evidence="12" type="ORF">T440DRAFT_490948</name>
</gene>
<keyword evidence="3" id="KW-0677">Repeat</keyword>
<dbReference type="AlphaFoldDB" id="A0A6A7B122"/>
<evidence type="ECO:0000256" key="9">
    <source>
        <dbReference type="ARBA" id="ARBA00023242"/>
    </source>
</evidence>
<dbReference type="PANTHER" id="PTHR10039">
    <property type="entry name" value="AMELOGENIN"/>
    <property type="match status" value="1"/>
</dbReference>
<evidence type="ECO:0000313" key="12">
    <source>
        <dbReference type="EMBL" id="KAF2848794.1"/>
    </source>
</evidence>
<reference evidence="12" key="1">
    <citation type="submission" date="2020-01" db="EMBL/GenBank/DDBJ databases">
        <authorList>
            <consortium name="DOE Joint Genome Institute"/>
            <person name="Haridas S."/>
            <person name="Albert R."/>
            <person name="Binder M."/>
            <person name="Bloem J."/>
            <person name="Labutti K."/>
            <person name="Salamov A."/>
            <person name="Andreopoulos B."/>
            <person name="Baker S.E."/>
            <person name="Barry K."/>
            <person name="Bills G."/>
            <person name="Bluhm B.H."/>
            <person name="Cannon C."/>
            <person name="Castanera R."/>
            <person name="Culley D.E."/>
            <person name="Daum C."/>
            <person name="Ezra D."/>
            <person name="Gonzalez J.B."/>
            <person name="Henrissat B."/>
            <person name="Kuo A."/>
            <person name="Liang C."/>
            <person name="Lipzen A."/>
            <person name="Lutzoni F."/>
            <person name="Magnuson J."/>
            <person name="Mondo S."/>
            <person name="Nolan M."/>
            <person name="Ohm R."/>
            <person name="Pangilinan J."/>
            <person name="Park H.-J."/>
            <person name="Ramirez L."/>
            <person name="Alfaro M."/>
            <person name="Sun H."/>
            <person name="Tritt A."/>
            <person name="Yoshinaga Y."/>
            <person name="Zwiers L.-H."/>
            <person name="Turgeon B.G."/>
            <person name="Goodwin S.B."/>
            <person name="Spatafora J.W."/>
            <person name="Crous P.W."/>
            <person name="Grigoriev I.V."/>
        </authorList>
    </citation>
    <scope>NUCLEOTIDE SEQUENCE</scope>
    <source>
        <strain evidence="12">IPT5</strain>
    </source>
</reference>
<keyword evidence="9" id="KW-0539">Nucleus</keyword>
<dbReference type="FunFam" id="3.30.160.60:FF:000646">
    <property type="entry name" value="Myeloid zinc finger 1"/>
    <property type="match status" value="1"/>
</dbReference>
<evidence type="ECO:0000256" key="7">
    <source>
        <dbReference type="ARBA" id="ARBA00023125"/>
    </source>
</evidence>